<keyword evidence="1" id="KW-1133">Transmembrane helix</keyword>
<dbReference type="EMBL" id="MN739825">
    <property type="protein sequence ID" value="QHT27611.1"/>
    <property type="molecule type" value="Genomic_DNA"/>
</dbReference>
<sequence>MKKKIIYIRLFSIIGIICILGFIVGIVIGLFKMSDNKEGYTNNGIDIHNNLGFSGGRGGVAGAGVGARLDVNGYDDGVAEKWGYSWGDNVVKQFLALQSTINPEYIFNVNMMQKYISKDEVTEFLSNGEWNWSDETKKQYLEYVNRDSRSKDQVNPSFDMNLLQTVYSESAIKKLIGGQGCGAVKRNKIGVFIADDDDYVLYEGREKDGSGIRTFGVNSGLLSNGYCCYDLM</sequence>
<feature type="transmembrane region" description="Helical" evidence="1">
    <location>
        <begin position="6"/>
        <end position="31"/>
    </location>
</feature>
<name>A0A6C0EG86_9ZZZZ</name>
<keyword evidence="1" id="KW-0812">Transmembrane</keyword>
<evidence type="ECO:0000256" key="1">
    <source>
        <dbReference type="SAM" id="Phobius"/>
    </source>
</evidence>
<accession>A0A6C0EG86</accession>
<evidence type="ECO:0000313" key="2">
    <source>
        <dbReference type="EMBL" id="QHT27611.1"/>
    </source>
</evidence>
<protein>
    <submittedName>
        <fullName evidence="2">Uncharacterized protein</fullName>
    </submittedName>
</protein>
<organism evidence="2">
    <name type="scientific">viral metagenome</name>
    <dbReference type="NCBI Taxonomy" id="1070528"/>
    <lineage>
        <taxon>unclassified sequences</taxon>
        <taxon>metagenomes</taxon>
        <taxon>organismal metagenomes</taxon>
    </lineage>
</organism>
<dbReference type="AlphaFoldDB" id="A0A6C0EG86"/>
<proteinExistence type="predicted"/>
<reference evidence="2" key="1">
    <citation type="journal article" date="2020" name="Nature">
        <title>Giant virus diversity and host interactions through global metagenomics.</title>
        <authorList>
            <person name="Schulz F."/>
            <person name="Roux S."/>
            <person name="Paez-Espino D."/>
            <person name="Jungbluth S."/>
            <person name="Walsh D.A."/>
            <person name="Denef V.J."/>
            <person name="McMahon K.D."/>
            <person name="Konstantinidis K.T."/>
            <person name="Eloe-Fadrosh E.A."/>
            <person name="Kyrpides N.C."/>
            <person name="Woyke T."/>
        </authorList>
    </citation>
    <scope>NUCLEOTIDE SEQUENCE</scope>
    <source>
        <strain evidence="2">GVMAG-M-3300023179-33</strain>
    </source>
</reference>
<keyword evidence="1" id="KW-0472">Membrane</keyword>